<evidence type="ECO:0000313" key="2">
    <source>
        <dbReference type="EMBL" id="QUS36361.1"/>
    </source>
</evidence>
<keyword evidence="3" id="KW-1185">Reference proteome</keyword>
<dbReference type="AlphaFoldDB" id="A0A8J8MTC7"/>
<sequence length="138" mass="14711">MGFLPVPPAPRTAFSVRAEDVELEGGEDPAFGTVTWRTLMGRADRETPEFVLGIAEYGPEGTLPPHRHDAAEFYFGLSGAGTVTIDGVLHPIAEGVALYVPGNAEHAVLAGPDGLRFAYGFAESSFDNIIYRFSNAQG</sequence>
<dbReference type="InterPro" id="IPR013096">
    <property type="entry name" value="Cupin_2"/>
</dbReference>
<dbReference type="EMBL" id="CP047289">
    <property type="protein sequence ID" value="QUS36361.1"/>
    <property type="molecule type" value="Genomic_DNA"/>
</dbReference>
<dbReference type="KEGG" id="fap:GR316_08825"/>
<gene>
    <name evidence="2" type="ORF">GR316_08825</name>
</gene>
<protein>
    <submittedName>
        <fullName evidence="2">Cupin domain-containing protein</fullName>
    </submittedName>
</protein>
<dbReference type="Gene3D" id="2.60.120.10">
    <property type="entry name" value="Jelly Rolls"/>
    <property type="match status" value="1"/>
</dbReference>
<dbReference type="Proteomes" id="UP000679284">
    <property type="component" value="Chromosome"/>
</dbReference>
<proteinExistence type="predicted"/>
<name>A0A8J8MTC7_9RHOB</name>
<accession>A0A8J8MTC7</accession>
<dbReference type="RefSeq" id="WP_211783582.1">
    <property type="nucleotide sequence ID" value="NZ_CP047289.1"/>
</dbReference>
<dbReference type="SUPFAM" id="SSF51182">
    <property type="entry name" value="RmlC-like cupins"/>
    <property type="match status" value="1"/>
</dbReference>
<dbReference type="InterPro" id="IPR014710">
    <property type="entry name" value="RmlC-like_jellyroll"/>
</dbReference>
<organism evidence="2 3">
    <name type="scientific">Falsirhodobacter algicola</name>
    <dbReference type="NCBI Taxonomy" id="2692330"/>
    <lineage>
        <taxon>Bacteria</taxon>
        <taxon>Pseudomonadati</taxon>
        <taxon>Pseudomonadota</taxon>
        <taxon>Alphaproteobacteria</taxon>
        <taxon>Rhodobacterales</taxon>
        <taxon>Paracoccaceae</taxon>
        <taxon>Falsirhodobacter</taxon>
    </lineage>
</organism>
<evidence type="ECO:0000313" key="3">
    <source>
        <dbReference type="Proteomes" id="UP000679284"/>
    </source>
</evidence>
<dbReference type="Pfam" id="PF07883">
    <property type="entry name" value="Cupin_2"/>
    <property type="match status" value="1"/>
</dbReference>
<dbReference type="InterPro" id="IPR011051">
    <property type="entry name" value="RmlC_Cupin_sf"/>
</dbReference>
<evidence type="ECO:0000259" key="1">
    <source>
        <dbReference type="Pfam" id="PF07883"/>
    </source>
</evidence>
<reference evidence="2" key="1">
    <citation type="submission" date="2020-01" db="EMBL/GenBank/DDBJ databases">
        <authorList>
            <person name="Yang Y."/>
            <person name="Kwon Y.M."/>
        </authorList>
    </citation>
    <scope>NUCLEOTIDE SEQUENCE</scope>
    <source>
        <strain evidence="2">PG104</strain>
    </source>
</reference>
<feature type="domain" description="Cupin type-2" evidence="1">
    <location>
        <begin position="54"/>
        <end position="108"/>
    </location>
</feature>